<keyword evidence="1" id="KW-0472">Membrane</keyword>
<dbReference type="STRING" id="1124188.SAMN05444377_11571"/>
<organism evidence="2 3">
    <name type="scientific">Flavobacterium fontis</name>
    <dbReference type="NCBI Taxonomy" id="1124188"/>
    <lineage>
        <taxon>Bacteria</taxon>
        <taxon>Pseudomonadati</taxon>
        <taxon>Bacteroidota</taxon>
        <taxon>Flavobacteriia</taxon>
        <taxon>Flavobacteriales</taxon>
        <taxon>Flavobacteriaceae</taxon>
        <taxon>Flavobacterium</taxon>
    </lineage>
</organism>
<feature type="transmembrane region" description="Helical" evidence="1">
    <location>
        <begin position="200"/>
        <end position="217"/>
    </location>
</feature>
<feature type="transmembrane region" description="Helical" evidence="1">
    <location>
        <begin position="71"/>
        <end position="89"/>
    </location>
</feature>
<feature type="transmembrane region" description="Helical" evidence="1">
    <location>
        <begin position="162"/>
        <end position="180"/>
    </location>
</feature>
<dbReference type="Proteomes" id="UP000184147">
    <property type="component" value="Unassembled WGS sequence"/>
</dbReference>
<sequence>MIIISDLFSTIKIIIYYQLFVFFAAAFFMPLKRKTNKIFFGILICYSLTEFITILMKFVITDNHFRTNMNYKNYELSFIVTFLLWFFLLEQNGVSKKLMRFVYLFFLCFVVVDFFVIQKDDDLKTYIFCMGSFLYLTIFFMLSFKKLKNEDFNFLFNNEYRLLSAPILMFFGLSLVFAFIDVKLQQVIIYKSYDLYTITTNYINFISYSLLLWYIYIEYRNHKRVIPEE</sequence>
<feature type="transmembrane region" description="Helical" evidence="1">
    <location>
        <begin position="123"/>
        <end position="142"/>
    </location>
</feature>
<protein>
    <recommendedName>
        <fullName evidence="4">YhhN-like protein</fullName>
    </recommendedName>
</protein>
<feature type="transmembrane region" description="Helical" evidence="1">
    <location>
        <begin position="101"/>
        <end position="117"/>
    </location>
</feature>
<gene>
    <name evidence="2" type="ORF">SAMN05444377_11571</name>
</gene>
<dbReference type="AlphaFoldDB" id="A0A1M5DL68"/>
<evidence type="ECO:0000313" key="2">
    <source>
        <dbReference type="EMBL" id="SHF67656.1"/>
    </source>
</evidence>
<name>A0A1M5DL68_9FLAO</name>
<evidence type="ECO:0000313" key="3">
    <source>
        <dbReference type="Proteomes" id="UP000184147"/>
    </source>
</evidence>
<evidence type="ECO:0008006" key="4">
    <source>
        <dbReference type="Google" id="ProtNLM"/>
    </source>
</evidence>
<feature type="transmembrane region" description="Helical" evidence="1">
    <location>
        <begin position="13"/>
        <end position="31"/>
    </location>
</feature>
<proteinExistence type="predicted"/>
<keyword evidence="1" id="KW-0812">Transmembrane</keyword>
<evidence type="ECO:0000256" key="1">
    <source>
        <dbReference type="SAM" id="Phobius"/>
    </source>
</evidence>
<accession>A0A1M5DL68</accession>
<keyword evidence="1" id="KW-1133">Transmembrane helix</keyword>
<feature type="transmembrane region" description="Helical" evidence="1">
    <location>
        <begin position="38"/>
        <end position="59"/>
    </location>
</feature>
<keyword evidence="3" id="KW-1185">Reference proteome</keyword>
<reference evidence="2 3" key="1">
    <citation type="submission" date="2016-11" db="EMBL/GenBank/DDBJ databases">
        <authorList>
            <person name="Jaros S."/>
            <person name="Januszkiewicz K."/>
            <person name="Wedrychowicz H."/>
        </authorList>
    </citation>
    <scope>NUCLEOTIDE SEQUENCE [LARGE SCALE GENOMIC DNA]</scope>
    <source>
        <strain evidence="2 3">DSM 25660</strain>
    </source>
</reference>
<dbReference type="EMBL" id="FQVQ01000015">
    <property type="protein sequence ID" value="SHF67656.1"/>
    <property type="molecule type" value="Genomic_DNA"/>
</dbReference>